<protein>
    <submittedName>
        <fullName evidence="6">Heparinase</fullName>
    </submittedName>
</protein>
<dbReference type="SUPFAM" id="SSF48230">
    <property type="entry name" value="Chondroitin AC/alginate lyase"/>
    <property type="match status" value="1"/>
</dbReference>
<feature type="domain" description="Heparinase II/III-like C-terminal" evidence="5">
    <location>
        <begin position="378"/>
        <end position="539"/>
    </location>
</feature>
<dbReference type="GO" id="GO:0042597">
    <property type="term" value="C:periplasmic space"/>
    <property type="evidence" value="ECO:0007669"/>
    <property type="project" value="UniProtKB-SubCell"/>
</dbReference>
<evidence type="ECO:0000256" key="3">
    <source>
        <dbReference type="ARBA" id="ARBA00022764"/>
    </source>
</evidence>
<evidence type="ECO:0000313" key="7">
    <source>
        <dbReference type="Proteomes" id="UP000186894"/>
    </source>
</evidence>
<dbReference type="STRING" id="1867956.BJF95_15705"/>
<dbReference type="PANTHER" id="PTHR39210">
    <property type="entry name" value="HEPARIN-SULFATE LYASE"/>
    <property type="match status" value="1"/>
</dbReference>
<keyword evidence="7" id="KW-1185">Reference proteome</keyword>
<evidence type="ECO:0000256" key="1">
    <source>
        <dbReference type="ARBA" id="ARBA00004418"/>
    </source>
</evidence>
<dbReference type="RefSeq" id="WP_075637713.1">
    <property type="nucleotide sequence ID" value="NZ_MKIM01000019.1"/>
</dbReference>
<keyword evidence="4" id="KW-0456">Lyase</keyword>
<dbReference type="OrthoDB" id="9793856at2"/>
<evidence type="ECO:0000259" key="5">
    <source>
        <dbReference type="Pfam" id="PF07940"/>
    </source>
</evidence>
<evidence type="ECO:0000313" key="6">
    <source>
        <dbReference type="EMBL" id="OLP46758.1"/>
    </source>
</evidence>
<comment type="caution">
    <text evidence="6">The sequence shown here is derived from an EMBL/GenBank/DDBJ whole genome shotgun (WGS) entry which is preliminary data.</text>
</comment>
<dbReference type="Pfam" id="PF07940">
    <property type="entry name" value="Hepar_II_III_C"/>
    <property type="match status" value="1"/>
</dbReference>
<dbReference type="GO" id="GO:0016829">
    <property type="term" value="F:lyase activity"/>
    <property type="evidence" value="ECO:0007669"/>
    <property type="project" value="UniProtKB-KW"/>
</dbReference>
<keyword evidence="3" id="KW-0574">Periplasm</keyword>
<accession>A0A1Q8ZXG5</accession>
<comment type="subcellular location">
    <subcellularLocation>
        <location evidence="1">Periplasm</location>
    </subcellularLocation>
</comment>
<gene>
    <name evidence="6" type="ORF">BJF95_15705</name>
</gene>
<dbReference type="AlphaFoldDB" id="A0A1Q8ZXG5"/>
<dbReference type="EMBL" id="MKIM01000019">
    <property type="protein sequence ID" value="OLP46758.1"/>
    <property type="molecule type" value="Genomic_DNA"/>
</dbReference>
<proteinExistence type="predicted"/>
<dbReference type="Proteomes" id="UP000186894">
    <property type="component" value="Unassembled WGS sequence"/>
</dbReference>
<name>A0A1Q8ZXG5_9HYPH</name>
<dbReference type="Gene3D" id="2.70.98.70">
    <property type="match status" value="1"/>
</dbReference>
<sequence>MFVECLGQLPDFLPDFAFAPVVADRQAWEAIPAAYRARLVAGGEAALEQEWPLITACAFMEYHRNGNRTRFEDLFFARRRMLNALVMAEAVEGQGRFLDQIIDGVMLLCEESGWQLPAHNSYVRGGPRLALPDNSAPIIDLFAAETAAQLAVLASLLEQPLNAISPEIVRRIDRELQNRIIAPYLSSHFWWMGNGDEPMNNWTAWCTQNVLLTAFTRPNTQEDRGRIVEKSAKSLDAFLKDYGDDGACEEGAMYYRHAGLCLFNALNVLSSVAPAAFSPLWQQPKLRNMAEYIVDVHIDGQSYFNFADCSAVADRCSAREYLFGVATGSNRLADFAASDWAQDMHPELPQEINLFYRLQTAFAAKAMLARSPPAVEKPDIYYPSVGLLIARDETYALAVKAGDNVDSHNHNDVGSFTLYKNGKPFLIDVGVESYTAKTFSPSRYEIWTMQSAFHNLPGFAGVMQQDGETFAARDVQVELGALQSYISMDIAGAYPEQAHLRQYLRRVRLLKGHGVEIDDVFDGDKPAQLSLMFSQRPELSADGLHLPGLGNITVHGHASAVVEEIPITDPRLRMAWPDRLYRVLLPFKSNRLTLTVV</sequence>
<dbReference type="InterPro" id="IPR012480">
    <property type="entry name" value="Hepar_II_III_C"/>
</dbReference>
<keyword evidence="2" id="KW-0732">Signal</keyword>
<dbReference type="PANTHER" id="PTHR39210:SF1">
    <property type="entry name" value="HEPARIN-SULFATE LYASE"/>
    <property type="match status" value="1"/>
</dbReference>
<organism evidence="6 7">
    <name type="scientific">Rhizobium oryziradicis</name>
    <dbReference type="NCBI Taxonomy" id="1867956"/>
    <lineage>
        <taxon>Bacteria</taxon>
        <taxon>Pseudomonadati</taxon>
        <taxon>Pseudomonadota</taxon>
        <taxon>Alphaproteobacteria</taxon>
        <taxon>Hyphomicrobiales</taxon>
        <taxon>Rhizobiaceae</taxon>
        <taxon>Rhizobium/Agrobacterium group</taxon>
        <taxon>Rhizobium</taxon>
    </lineage>
</organism>
<dbReference type="Gene3D" id="1.50.10.100">
    <property type="entry name" value="Chondroitin AC/alginate lyase"/>
    <property type="match status" value="1"/>
</dbReference>
<evidence type="ECO:0000256" key="4">
    <source>
        <dbReference type="ARBA" id="ARBA00023239"/>
    </source>
</evidence>
<evidence type="ECO:0000256" key="2">
    <source>
        <dbReference type="ARBA" id="ARBA00022729"/>
    </source>
</evidence>
<reference evidence="6 7" key="1">
    <citation type="submission" date="2016-09" db="EMBL/GenBank/DDBJ databases">
        <title>Rhizobium oryziradicis sp. nov., isolated from the root of rice.</title>
        <authorList>
            <person name="Zhao J."/>
            <person name="Zhang X."/>
        </authorList>
    </citation>
    <scope>NUCLEOTIDE SEQUENCE [LARGE SCALE GENOMIC DNA]</scope>
    <source>
        <strain evidence="6 7">N19</strain>
    </source>
</reference>
<dbReference type="InterPro" id="IPR008929">
    <property type="entry name" value="Chondroitin_lyas"/>
</dbReference>